<feature type="domain" description="Protein FecR C-terminal" evidence="3">
    <location>
        <begin position="286"/>
        <end position="353"/>
    </location>
</feature>
<feature type="domain" description="FecR protein" evidence="2">
    <location>
        <begin position="144"/>
        <end position="232"/>
    </location>
</feature>
<evidence type="ECO:0000259" key="2">
    <source>
        <dbReference type="Pfam" id="PF04773"/>
    </source>
</evidence>
<dbReference type="InterPro" id="IPR032508">
    <property type="entry name" value="FecR_C"/>
</dbReference>
<dbReference type="GO" id="GO:0016989">
    <property type="term" value="F:sigma factor antagonist activity"/>
    <property type="evidence" value="ECO:0007669"/>
    <property type="project" value="TreeGrafter"/>
</dbReference>
<dbReference type="AlphaFoldDB" id="A0A3P1B9R3"/>
<dbReference type="Pfam" id="PF16344">
    <property type="entry name" value="FecR_C"/>
    <property type="match status" value="1"/>
</dbReference>
<evidence type="ECO:0000313" key="4">
    <source>
        <dbReference type="EMBL" id="RRA97739.1"/>
    </source>
</evidence>
<dbReference type="Gene3D" id="3.55.50.30">
    <property type="match status" value="1"/>
</dbReference>
<gene>
    <name evidence="4" type="ORF">EHT25_32355</name>
</gene>
<dbReference type="Pfam" id="PF04773">
    <property type="entry name" value="FecR"/>
    <property type="match status" value="1"/>
</dbReference>
<dbReference type="Gene3D" id="2.60.120.1440">
    <property type="match status" value="1"/>
</dbReference>
<proteinExistence type="predicted"/>
<keyword evidence="1" id="KW-0472">Membrane</keyword>
<dbReference type="OrthoDB" id="645173at2"/>
<dbReference type="InterPro" id="IPR012373">
    <property type="entry name" value="Ferrdict_sens_TM"/>
</dbReference>
<name>A0A3P1B9R3_9BACT</name>
<accession>A0A3P1B9R3</accession>
<reference evidence="4 5" key="1">
    <citation type="submission" date="2018-11" db="EMBL/GenBank/DDBJ databases">
        <authorList>
            <person name="Zhou Z."/>
            <person name="Wang G."/>
        </authorList>
    </citation>
    <scope>NUCLEOTIDE SEQUENCE [LARGE SCALE GENOMIC DNA]</scope>
    <source>
        <strain evidence="4 5">KCTC52004</strain>
    </source>
</reference>
<keyword evidence="5" id="KW-1185">Reference proteome</keyword>
<evidence type="ECO:0000313" key="5">
    <source>
        <dbReference type="Proteomes" id="UP000271925"/>
    </source>
</evidence>
<feature type="transmembrane region" description="Helical" evidence="1">
    <location>
        <begin position="96"/>
        <end position="115"/>
    </location>
</feature>
<dbReference type="PANTHER" id="PTHR30273">
    <property type="entry name" value="PERIPLASMIC SIGNAL SENSOR AND SIGMA FACTOR ACTIVATOR FECR-RELATED"/>
    <property type="match status" value="1"/>
</dbReference>
<dbReference type="InterPro" id="IPR006860">
    <property type="entry name" value="FecR"/>
</dbReference>
<dbReference type="Proteomes" id="UP000271925">
    <property type="component" value="Unassembled WGS sequence"/>
</dbReference>
<keyword evidence="1" id="KW-1133">Transmembrane helix</keyword>
<dbReference type="EMBL" id="RQJO01000017">
    <property type="protein sequence ID" value="RRA97739.1"/>
    <property type="molecule type" value="Genomic_DNA"/>
</dbReference>
<sequence>MQHYHLYNTEDFVWDDFFRKWVLSPTAESDAVWTNWLSEHPGKADTVQQARELVLALQVKQLPLSETELEASVRQIVGQVTDEPVLTSHENRFWRYGWLVAASLVLLAGLSWWLWTTTNRTPINPPTVSAKPGPILLERMNQSNKAMLVSLSDGSVVVLRPNSRIQFPPVFSTNKREVHLSGEAFFEVAHNPTRPFYVFANEVVTKVLGTSFSVRAYQNERDVSVKVRTGRVAVYAQTSQPNRPTESNAVVLKAHQQVAYWRNKARLAKASLIKPTKEDADAVFRRFQFEDTPLPAVLEKLSMAYGVEIMYDKNLLKDCPLTARFSDQSLYEMLQFICTALDGSYTVEEGIITMDLKGCR</sequence>
<dbReference type="PANTHER" id="PTHR30273:SF2">
    <property type="entry name" value="PROTEIN FECR"/>
    <property type="match status" value="1"/>
</dbReference>
<comment type="caution">
    <text evidence="4">The sequence shown here is derived from an EMBL/GenBank/DDBJ whole genome shotgun (WGS) entry which is preliminary data.</text>
</comment>
<evidence type="ECO:0000259" key="3">
    <source>
        <dbReference type="Pfam" id="PF16344"/>
    </source>
</evidence>
<dbReference type="RefSeq" id="WP_124879604.1">
    <property type="nucleotide sequence ID" value="NZ_RQJO01000017.1"/>
</dbReference>
<organism evidence="4 5">
    <name type="scientific">Larkinella rosea</name>
    <dbReference type="NCBI Taxonomy" id="2025312"/>
    <lineage>
        <taxon>Bacteria</taxon>
        <taxon>Pseudomonadati</taxon>
        <taxon>Bacteroidota</taxon>
        <taxon>Cytophagia</taxon>
        <taxon>Cytophagales</taxon>
        <taxon>Spirosomataceae</taxon>
        <taxon>Larkinella</taxon>
    </lineage>
</organism>
<dbReference type="PIRSF" id="PIRSF018266">
    <property type="entry name" value="FecR"/>
    <property type="match status" value="1"/>
</dbReference>
<evidence type="ECO:0000256" key="1">
    <source>
        <dbReference type="SAM" id="Phobius"/>
    </source>
</evidence>
<protein>
    <submittedName>
        <fullName evidence="4">FecR family protein</fullName>
    </submittedName>
</protein>
<keyword evidence="1" id="KW-0812">Transmembrane</keyword>